<protein>
    <submittedName>
        <fullName evidence="5">5'-nucleotidase C-terminal domain-containing protein</fullName>
    </submittedName>
</protein>
<gene>
    <name evidence="5" type="ORF">P6P90_05405</name>
</gene>
<feature type="signal peptide" evidence="2">
    <location>
        <begin position="1"/>
        <end position="22"/>
    </location>
</feature>
<feature type="domain" description="Calcineurin-like phosphoesterase" evidence="3">
    <location>
        <begin position="41"/>
        <end position="269"/>
    </location>
</feature>
<evidence type="ECO:0000259" key="3">
    <source>
        <dbReference type="Pfam" id="PF00149"/>
    </source>
</evidence>
<keyword evidence="1 2" id="KW-0732">Signal</keyword>
<dbReference type="InterPro" id="IPR029052">
    <property type="entry name" value="Metallo-depent_PP-like"/>
</dbReference>
<evidence type="ECO:0000256" key="1">
    <source>
        <dbReference type="ARBA" id="ARBA00022729"/>
    </source>
</evidence>
<dbReference type="InterPro" id="IPR036907">
    <property type="entry name" value="5'-Nucleotdase_C_sf"/>
</dbReference>
<feature type="chain" id="PRO_5044960754" evidence="2">
    <location>
        <begin position="23"/>
        <end position="529"/>
    </location>
</feature>
<dbReference type="EMBL" id="JARULN010000002">
    <property type="protein sequence ID" value="MDG5753434.1"/>
    <property type="molecule type" value="Genomic_DNA"/>
</dbReference>
<dbReference type="InterPro" id="IPR006146">
    <property type="entry name" value="5'-Nucleotdase_CS"/>
</dbReference>
<comment type="caution">
    <text evidence="5">The sequence shown here is derived from an EMBL/GenBank/DDBJ whole genome shotgun (WGS) entry which is preliminary data.</text>
</comment>
<dbReference type="PROSITE" id="PS00786">
    <property type="entry name" value="5_NUCLEOTIDASE_2"/>
    <property type="match status" value="1"/>
</dbReference>
<dbReference type="Pfam" id="PF02872">
    <property type="entry name" value="5_nucleotid_C"/>
    <property type="match status" value="1"/>
</dbReference>
<dbReference type="PRINTS" id="PR01607">
    <property type="entry name" value="APYRASEFAMLY"/>
</dbReference>
<keyword evidence="2" id="KW-0378">Hydrolase</keyword>
<dbReference type="InterPro" id="IPR006179">
    <property type="entry name" value="5_nucleotidase/apyrase"/>
</dbReference>
<dbReference type="Pfam" id="PF00149">
    <property type="entry name" value="Metallophos"/>
    <property type="match status" value="1"/>
</dbReference>
<dbReference type="Proteomes" id="UP001218246">
    <property type="component" value="Unassembled WGS sequence"/>
</dbReference>
<dbReference type="PANTHER" id="PTHR11575:SF24">
    <property type="entry name" value="5'-NUCLEOTIDASE"/>
    <property type="match status" value="1"/>
</dbReference>
<feature type="domain" description="5'-Nucleotidase C-terminal" evidence="4">
    <location>
        <begin position="342"/>
        <end position="491"/>
    </location>
</feature>
<evidence type="ECO:0000256" key="2">
    <source>
        <dbReference type="RuleBase" id="RU362119"/>
    </source>
</evidence>
<evidence type="ECO:0000313" key="5">
    <source>
        <dbReference type="EMBL" id="MDG5753434.1"/>
    </source>
</evidence>
<evidence type="ECO:0000313" key="6">
    <source>
        <dbReference type="Proteomes" id="UP001218246"/>
    </source>
</evidence>
<dbReference type="PANTHER" id="PTHR11575">
    <property type="entry name" value="5'-NUCLEOTIDASE-RELATED"/>
    <property type="match status" value="1"/>
</dbReference>
<dbReference type="SUPFAM" id="SSF56300">
    <property type="entry name" value="Metallo-dependent phosphatases"/>
    <property type="match status" value="1"/>
</dbReference>
<dbReference type="RefSeq" id="WP_278017858.1">
    <property type="nucleotide sequence ID" value="NZ_JARRRY010000001.1"/>
</dbReference>
<organism evidence="5 6">
    <name type="scientific">Ectobacillus antri</name>
    <dbReference type="NCBI Taxonomy" id="2486280"/>
    <lineage>
        <taxon>Bacteria</taxon>
        <taxon>Bacillati</taxon>
        <taxon>Bacillota</taxon>
        <taxon>Bacilli</taxon>
        <taxon>Bacillales</taxon>
        <taxon>Bacillaceae</taxon>
        <taxon>Ectobacillus</taxon>
    </lineage>
</organism>
<proteinExistence type="inferred from homology"/>
<dbReference type="InterPro" id="IPR004843">
    <property type="entry name" value="Calcineurin-like_PHP"/>
</dbReference>
<keyword evidence="6" id="KW-1185">Reference proteome</keyword>
<dbReference type="SUPFAM" id="SSF55816">
    <property type="entry name" value="5'-nucleotidase (syn. UDP-sugar hydrolase), C-terminal domain"/>
    <property type="match status" value="1"/>
</dbReference>
<dbReference type="InterPro" id="IPR008334">
    <property type="entry name" value="5'-Nucleotdase_C"/>
</dbReference>
<keyword evidence="2" id="KW-0547">Nucleotide-binding</keyword>
<evidence type="ECO:0000259" key="4">
    <source>
        <dbReference type="Pfam" id="PF02872"/>
    </source>
</evidence>
<sequence>MWKKVIPVAALTSALAVSTVTAAPANQNSQSDHRNIDVQLLGINDFHGQLTTVTKVNGREAGGVDYLAAYIREREKQNPNTLLVHAGDMVGGSPPISALLQDEPTINILNTLGFDIGTLGNHEFDEGVTELKRLIYGGYHEKTGNFEGANFPYIAANAVDKKTGQPLLPPFAVKNVNGVKIGFIGVVTKDTQNIVMPTMIESVTFTDEAEAINKYAKVLKRMGVETIVVLAHNPGVTDASGNTTGEMVDLAYKTDEEVDVIFGGHNHAYVNGTVNGKLLVQGNSYGSAFVDVDLTIDRKTKDVVAKKGEVVTTYRDAIQPDPQIKAMVDQYAQQVAPLVNEVVGKSATAMNRTQSVAGESALGNLIADAQRLAMNGDIALMNPGGIRNDLDAGDITWGELYNIQPFGNELRKLTLTGKDIRDILNMQWQVGKTRMLQISGMTYTWDAAAPIGSRILDIKLSNGELVTDEKTYTVVANAFIAAGGDGFTPFTRATNIVPGPVDLDALVNYVKASKEPVSAQIEGRIQVKN</sequence>
<dbReference type="Gene3D" id="3.90.780.10">
    <property type="entry name" value="5'-Nucleotidase, C-terminal domain"/>
    <property type="match status" value="1"/>
</dbReference>
<reference evidence="5 6" key="1">
    <citation type="submission" date="2023-04" db="EMBL/GenBank/DDBJ databases">
        <title>Ectobacillus antri isolated from activated sludge.</title>
        <authorList>
            <person name="Yan P."/>
            <person name="Liu X."/>
        </authorList>
    </citation>
    <scope>NUCLEOTIDE SEQUENCE [LARGE SCALE GENOMIC DNA]</scope>
    <source>
        <strain evidence="5 6">C18H</strain>
    </source>
</reference>
<accession>A0ABT6H1Z8</accession>
<comment type="similarity">
    <text evidence="2">Belongs to the 5'-nucleotidase family.</text>
</comment>
<name>A0ABT6H1Z8_9BACI</name>
<dbReference type="Gene3D" id="3.60.21.10">
    <property type="match status" value="1"/>
</dbReference>